<protein>
    <submittedName>
        <fullName evidence="1">Quinone oxidoreductase 1</fullName>
        <ecNumber evidence="1">1.6.5.5</ecNumber>
    </submittedName>
</protein>
<evidence type="ECO:0000313" key="1">
    <source>
        <dbReference type="EMBL" id="VFS69103.1"/>
    </source>
</evidence>
<keyword evidence="1" id="KW-0560">Oxidoreductase</keyword>
<sequence>MINYRDENIAERVKAITGGKKLPVVYDSVGKKTPGKHRSTACSAVALMVSFGNSSGAGDRC</sequence>
<gene>
    <name evidence="1" type="primary">qorA_2</name>
    <name evidence="1" type="ORF">NCTC12993_04261</name>
</gene>
<dbReference type="EMBL" id="CAADJD010000020">
    <property type="protein sequence ID" value="VFS69103.1"/>
    <property type="molecule type" value="Genomic_DNA"/>
</dbReference>
<proteinExistence type="predicted"/>
<dbReference type="Proteomes" id="UP000401081">
    <property type="component" value="Unassembled WGS sequence"/>
</dbReference>
<dbReference type="AlphaFoldDB" id="A0A485B9Y7"/>
<dbReference type="EC" id="1.6.5.5" evidence="1"/>
<reference evidence="1 2" key="1">
    <citation type="submission" date="2019-03" db="EMBL/GenBank/DDBJ databases">
        <authorList>
            <consortium name="Pathogen Informatics"/>
        </authorList>
    </citation>
    <scope>NUCLEOTIDE SEQUENCE [LARGE SCALE GENOMIC DNA]</scope>
    <source>
        <strain evidence="1 2">NCTC12993</strain>
    </source>
</reference>
<dbReference type="InterPro" id="IPR036291">
    <property type="entry name" value="NAD(P)-bd_dom_sf"/>
</dbReference>
<name>A0A485B9Y7_KLUCR</name>
<organism evidence="1 2">
    <name type="scientific">Kluyvera cryocrescens</name>
    <name type="common">Kluyvera citrophila</name>
    <dbReference type="NCBI Taxonomy" id="580"/>
    <lineage>
        <taxon>Bacteria</taxon>
        <taxon>Pseudomonadati</taxon>
        <taxon>Pseudomonadota</taxon>
        <taxon>Gammaproteobacteria</taxon>
        <taxon>Enterobacterales</taxon>
        <taxon>Enterobacteriaceae</taxon>
        <taxon>Kluyvera</taxon>
    </lineage>
</organism>
<evidence type="ECO:0000313" key="2">
    <source>
        <dbReference type="Proteomes" id="UP000401081"/>
    </source>
</evidence>
<keyword evidence="2" id="KW-1185">Reference proteome</keyword>
<dbReference type="GO" id="GO:0003960">
    <property type="term" value="F:quinone reductase (NADPH) activity"/>
    <property type="evidence" value="ECO:0007669"/>
    <property type="project" value="UniProtKB-EC"/>
</dbReference>
<dbReference type="SUPFAM" id="SSF51735">
    <property type="entry name" value="NAD(P)-binding Rossmann-fold domains"/>
    <property type="match status" value="1"/>
</dbReference>
<accession>A0A485B9Y7</accession>
<dbReference type="Gene3D" id="3.40.50.720">
    <property type="entry name" value="NAD(P)-binding Rossmann-like Domain"/>
    <property type="match status" value="1"/>
</dbReference>